<sequence>MPTQAEHDDQAAIIYSGSGRAGSLFSAARTEESEKSDADKVSSTEVKVPTCAPPPRVPTPVQQTISIKESFSDALDFMALDPETAFSPQHAKQKVMRKWLLHLHDNILESVKDLNDRRLPLRYPGPSDPVKEARDAMIHAEKLLSSGIIYRLPSNTKEEGSAKPERYNFMYHLMDRQPTFLKNMLYLSFMLSQGMNMYRRRAPEGKPIHKTDGTLRTITKLAEQVQGAAKGIELEKEHQLLALCAMVSKEAEEKGIKLRPSSPHAIRCALEQAKIVGAMKTDVMFGVLDSYLMRIDRCDVASDGVEEGPNRGYL</sequence>
<accession>A0ACC2WTI3</accession>
<organism evidence="1 2">
    <name type="scientific">Naganishia adeliensis</name>
    <dbReference type="NCBI Taxonomy" id="92952"/>
    <lineage>
        <taxon>Eukaryota</taxon>
        <taxon>Fungi</taxon>
        <taxon>Dikarya</taxon>
        <taxon>Basidiomycota</taxon>
        <taxon>Agaricomycotina</taxon>
        <taxon>Tremellomycetes</taxon>
        <taxon>Filobasidiales</taxon>
        <taxon>Filobasidiaceae</taxon>
        <taxon>Naganishia</taxon>
    </lineage>
</organism>
<evidence type="ECO:0000313" key="2">
    <source>
        <dbReference type="Proteomes" id="UP001230649"/>
    </source>
</evidence>
<reference evidence="1" key="1">
    <citation type="submission" date="2023-04" db="EMBL/GenBank/DDBJ databases">
        <title>Draft Genome sequencing of Naganishia species isolated from polar environments using Oxford Nanopore Technology.</title>
        <authorList>
            <person name="Leo P."/>
            <person name="Venkateswaran K."/>
        </authorList>
    </citation>
    <scope>NUCLEOTIDE SEQUENCE</scope>
    <source>
        <strain evidence="1">MNA-CCFEE 5262</strain>
    </source>
</reference>
<protein>
    <submittedName>
        <fullName evidence="1">Uncharacterized protein</fullName>
    </submittedName>
</protein>
<evidence type="ECO:0000313" key="1">
    <source>
        <dbReference type="EMBL" id="KAJ9114484.1"/>
    </source>
</evidence>
<dbReference type="EMBL" id="JASBWS010000008">
    <property type="protein sequence ID" value="KAJ9114484.1"/>
    <property type="molecule type" value="Genomic_DNA"/>
</dbReference>
<keyword evidence="2" id="KW-1185">Reference proteome</keyword>
<dbReference type="Proteomes" id="UP001230649">
    <property type="component" value="Unassembled WGS sequence"/>
</dbReference>
<gene>
    <name evidence="1" type="ORF">QFC20_001357</name>
</gene>
<comment type="caution">
    <text evidence="1">The sequence shown here is derived from an EMBL/GenBank/DDBJ whole genome shotgun (WGS) entry which is preliminary data.</text>
</comment>
<proteinExistence type="predicted"/>
<name>A0ACC2WTI3_9TREE</name>